<gene>
    <name evidence="1" type="ORF">Triagg1_611</name>
</gene>
<accession>A0AAE1ILM6</accession>
<dbReference type="GeneID" id="87920603"/>
<dbReference type="EMBL" id="JAWRVG010000001">
    <property type="protein sequence ID" value="KAK4085621.1"/>
    <property type="molecule type" value="Genomic_DNA"/>
</dbReference>
<comment type="caution">
    <text evidence="1">The sequence shown here is derived from an EMBL/GenBank/DDBJ whole genome shotgun (WGS) entry which is preliminary data.</text>
</comment>
<evidence type="ECO:0000313" key="1">
    <source>
        <dbReference type="EMBL" id="KAK4085621.1"/>
    </source>
</evidence>
<sequence>MIVDASTRPIHAASEYLDGLTIPPDIAPAIKAIHLKGFLNQSVSVLHPQMPTPQSRSCPNRRARLRVMDIWNQKALWLPLDEAPPLSVKLLRHHRARDEGSRRSGASQRVEHSEWTQNHKLWANSGARYDLHASICEYTPVQGKERALAASGARALAQNFGVSGGRDGKQVQARVIASSEATVEAPVVSSKLGSHLAMDDGLRLSRGDEFHDMSRLSIT</sequence>
<dbReference type="Proteomes" id="UP001273209">
    <property type="component" value="Unassembled WGS sequence"/>
</dbReference>
<dbReference type="AlphaFoldDB" id="A0AAE1ILM6"/>
<evidence type="ECO:0000313" key="2">
    <source>
        <dbReference type="Proteomes" id="UP001273209"/>
    </source>
</evidence>
<organism evidence="1 2">
    <name type="scientific">Trichoderma aggressivum f. europaeum</name>
    <dbReference type="NCBI Taxonomy" id="173218"/>
    <lineage>
        <taxon>Eukaryota</taxon>
        <taxon>Fungi</taxon>
        <taxon>Dikarya</taxon>
        <taxon>Ascomycota</taxon>
        <taxon>Pezizomycotina</taxon>
        <taxon>Sordariomycetes</taxon>
        <taxon>Hypocreomycetidae</taxon>
        <taxon>Hypocreales</taxon>
        <taxon>Hypocreaceae</taxon>
        <taxon>Trichoderma</taxon>
    </lineage>
</organism>
<proteinExistence type="predicted"/>
<protein>
    <submittedName>
        <fullName evidence="1">Uncharacterized protein</fullName>
    </submittedName>
</protein>
<reference evidence="1" key="1">
    <citation type="submission" date="2023-11" db="EMBL/GenBank/DDBJ databases">
        <title>The genome sequences of three competitors of mushroom-forming fungi.</title>
        <authorList>
            <person name="Beijen E."/>
            <person name="Ohm R.A."/>
        </authorList>
    </citation>
    <scope>NUCLEOTIDE SEQUENCE</scope>
    <source>
        <strain evidence="1">CBS 100526</strain>
    </source>
</reference>
<name>A0AAE1ILM6_9HYPO</name>
<dbReference type="RefSeq" id="XP_062760961.1">
    <property type="nucleotide sequence ID" value="XM_062901117.1"/>
</dbReference>
<keyword evidence="2" id="KW-1185">Reference proteome</keyword>